<dbReference type="Pfam" id="PF02195">
    <property type="entry name" value="ParB_N"/>
    <property type="match status" value="1"/>
</dbReference>
<evidence type="ECO:0000259" key="2">
    <source>
        <dbReference type="SMART" id="SM00470"/>
    </source>
</evidence>
<dbReference type="EMBL" id="CYZL01000001">
    <property type="protein sequence ID" value="CUN51656.1"/>
    <property type="molecule type" value="Genomic_DNA"/>
</dbReference>
<feature type="region of interest" description="Disordered" evidence="1">
    <location>
        <begin position="239"/>
        <end position="273"/>
    </location>
</feature>
<accession>A0A173XKU5</accession>
<dbReference type="Gene3D" id="3.90.1530.30">
    <property type="match status" value="1"/>
</dbReference>
<gene>
    <name evidence="3" type="ORF">ERS852450_00141</name>
</gene>
<dbReference type="InterPro" id="IPR036086">
    <property type="entry name" value="ParB/Sulfiredoxin_sf"/>
</dbReference>
<proteinExistence type="predicted"/>
<dbReference type="RefSeq" id="WP_055297826.1">
    <property type="nucleotide sequence ID" value="NZ_BLYK01000002.1"/>
</dbReference>
<dbReference type="GO" id="GO:0005694">
    <property type="term" value="C:chromosome"/>
    <property type="evidence" value="ECO:0007669"/>
    <property type="project" value="TreeGrafter"/>
</dbReference>
<protein>
    <submittedName>
        <fullName evidence="3">ParB/RepB/Spo0J family partition protein</fullName>
    </submittedName>
</protein>
<dbReference type="GO" id="GO:0007059">
    <property type="term" value="P:chromosome segregation"/>
    <property type="evidence" value="ECO:0007669"/>
    <property type="project" value="TreeGrafter"/>
</dbReference>
<dbReference type="SUPFAM" id="SSF110849">
    <property type="entry name" value="ParB/Sulfiredoxin"/>
    <property type="match status" value="1"/>
</dbReference>
<dbReference type="SMART" id="SM00470">
    <property type="entry name" value="ParB"/>
    <property type="match status" value="1"/>
</dbReference>
<dbReference type="AlphaFoldDB" id="A0A173XKU5"/>
<feature type="compositionally biased region" description="Polar residues" evidence="1">
    <location>
        <begin position="259"/>
        <end position="272"/>
    </location>
</feature>
<evidence type="ECO:0000256" key="1">
    <source>
        <dbReference type="SAM" id="MobiDB-lite"/>
    </source>
</evidence>
<dbReference type="PANTHER" id="PTHR33375:SF1">
    <property type="entry name" value="CHROMOSOME-PARTITIONING PROTEIN PARB-RELATED"/>
    <property type="match status" value="1"/>
</dbReference>
<dbReference type="Proteomes" id="UP000095679">
    <property type="component" value="Unassembled WGS sequence"/>
</dbReference>
<dbReference type="PANTHER" id="PTHR33375">
    <property type="entry name" value="CHROMOSOME-PARTITIONING PROTEIN PARB-RELATED"/>
    <property type="match status" value="1"/>
</dbReference>
<sequence length="365" mass="42209">MNELERTDKYTVKEMDNEEVFEPLFVHSETKNVDIGLLYETPLQTFEMDEIPELKQSIQVYGLLTPLTVCMDENGRYEVLSGNRRYRAIKELKQDGIVNKYNEIPCMVLYGLSEAKKGLIVETTNIDVRKGYDEMPHRFKIIEYLKQLVDNGEEKEANIVKRAAKYFKRSERYAAMYKAIFDSENTEIREATEKGQISVSDAARMTKLPQEAQKEIIKIVHEVDDKKVAKDTVKEFVDAEREKKQKDNTPAYKKEGAHQKQTQSLARNNISQMDKEDVKKMLDSDYFNLGITPKLNQEMDNVLDDIASRQEEIINSGHNIEFDYDEFSEMIEMLMSLEPGDVESDSKIADAISLCQQVAEKFSEL</sequence>
<reference evidence="3 4" key="1">
    <citation type="submission" date="2015-09" db="EMBL/GenBank/DDBJ databases">
        <authorList>
            <consortium name="Pathogen Informatics"/>
        </authorList>
    </citation>
    <scope>NUCLEOTIDE SEQUENCE [LARGE SCALE GENOMIC DNA]</scope>
    <source>
        <strain evidence="3 4">2789STDY5834835</strain>
    </source>
</reference>
<name>A0A173XKU5_9FIRM</name>
<evidence type="ECO:0000313" key="4">
    <source>
        <dbReference type="Proteomes" id="UP000095679"/>
    </source>
</evidence>
<feature type="compositionally biased region" description="Basic and acidic residues" evidence="1">
    <location>
        <begin position="239"/>
        <end position="258"/>
    </location>
</feature>
<dbReference type="InterPro" id="IPR050336">
    <property type="entry name" value="Chromosome_partition/occlusion"/>
</dbReference>
<feature type="domain" description="ParB-like N-terminal" evidence="2">
    <location>
        <begin position="31"/>
        <end position="124"/>
    </location>
</feature>
<evidence type="ECO:0000313" key="3">
    <source>
        <dbReference type="EMBL" id="CUN51656.1"/>
    </source>
</evidence>
<dbReference type="InterPro" id="IPR003115">
    <property type="entry name" value="ParB_N"/>
</dbReference>
<organism evidence="3 4">
    <name type="scientific">Anaerobutyricum hallii</name>
    <dbReference type="NCBI Taxonomy" id="39488"/>
    <lineage>
        <taxon>Bacteria</taxon>
        <taxon>Bacillati</taxon>
        <taxon>Bacillota</taxon>
        <taxon>Clostridia</taxon>
        <taxon>Lachnospirales</taxon>
        <taxon>Lachnospiraceae</taxon>
        <taxon>Anaerobutyricum</taxon>
    </lineage>
</organism>